<sequence length="78" mass="8768">MKQAQAAIPAEGQRGINKDDYEIQILLVKDEHIEIAAVNVLTLSKHVPNNLSKEGVLEFIFRSINERFSALISQAYDD</sequence>
<dbReference type="EMBL" id="JAXLQG010000001">
    <property type="protein sequence ID" value="KAK5545205.1"/>
    <property type="molecule type" value="Genomic_DNA"/>
</dbReference>
<evidence type="ECO:0000313" key="1">
    <source>
        <dbReference type="EMBL" id="KAK5545205.1"/>
    </source>
</evidence>
<name>A0AAV9QP37_9PEZI</name>
<keyword evidence="2" id="KW-1185">Reference proteome</keyword>
<dbReference type="Proteomes" id="UP001345827">
    <property type="component" value="Unassembled WGS sequence"/>
</dbReference>
<organism evidence="1 2">
    <name type="scientific">Vermiconidia calcicola</name>
    <dbReference type="NCBI Taxonomy" id="1690605"/>
    <lineage>
        <taxon>Eukaryota</taxon>
        <taxon>Fungi</taxon>
        <taxon>Dikarya</taxon>
        <taxon>Ascomycota</taxon>
        <taxon>Pezizomycotina</taxon>
        <taxon>Dothideomycetes</taxon>
        <taxon>Dothideomycetidae</taxon>
        <taxon>Mycosphaerellales</taxon>
        <taxon>Extremaceae</taxon>
        <taxon>Vermiconidia</taxon>
    </lineage>
</organism>
<proteinExistence type="predicted"/>
<dbReference type="AlphaFoldDB" id="A0AAV9QP37"/>
<protein>
    <submittedName>
        <fullName evidence="1">Uncharacterized protein</fullName>
    </submittedName>
</protein>
<comment type="caution">
    <text evidence="1">The sequence shown here is derived from an EMBL/GenBank/DDBJ whole genome shotgun (WGS) entry which is preliminary data.</text>
</comment>
<reference evidence="1 2" key="1">
    <citation type="submission" date="2023-06" db="EMBL/GenBank/DDBJ databases">
        <title>Black Yeasts Isolated from many extreme environments.</title>
        <authorList>
            <person name="Coleine C."/>
            <person name="Stajich J.E."/>
            <person name="Selbmann L."/>
        </authorList>
    </citation>
    <scope>NUCLEOTIDE SEQUENCE [LARGE SCALE GENOMIC DNA]</scope>
    <source>
        <strain evidence="1 2">CCFEE 5887</strain>
    </source>
</reference>
<gene>
    <name evidence="1" type="ORF">LTR25_000212</name>
</gene>
<accession>A0AAV9QP37</accession>
<evidence type="ECO:0000313" key="2">
    <source>
        <dbReference type="Proteomes" id="UP001345827"/>
    </source>
</evidence>